<feature type="coiled-coil region" evidence="5">
    <location>
        <begin position="131"/>
        <end position="162"/>
    </location>
</feature>
<sequence>MELLTATHLQAIEHTKVKIFEDIDQYLGEQEIPRTYQEYISDRKHYIEQIWVNIWLNKATNKISRTEKKAFLSNQGYEVEGIDRKIINSLFRNELREYKPFHVLDWLNETYLNNDSSWGQRYEYARNHYLMKLEEEQIEETKESLKNQLKEQSRELINKNQHLYYVHLRYEMAKQLQKDFQTRKKYIETHSYRYEDQLKQKGSLRKEDYQTIHDFLYELTGNIEQTIYWGKNNVEYESYYYIYERLINDYVFDHISKIIYQELSNDGMTHFEELANEKLTVREYKKNMANDLAMLAKQYFLMIQEERIDDLLALLTKSFDPFEHLTIFENDLKERERKRAEELAEIQRQKEEEARILADIFKHEYSPSYSPSTKYILHVGETNTGKTFQALQRMKEAESGLYLAPLRLLALEVFEKLNSEGVPCSLKTGEEEKDVNDSKHLSSTVEMFHEKDTYEVIVIDEAQMIADKDRGFSWYKAITKANAKEVHIVGSKNLKKMILQLLEDANIEVHEYKRDIPLEVEDKPFNIKNTKKGDALVCFSRRRVLETASKLQNEGHKVSLIYGSMPPETRKKQMQQFIEGDTTTIVSTDAIGMGLNLPIQRIIFLENDKFDGTRRRRLTSQEVKQIAGRAGRKGIYDIGKVAFTKDIKVMKRLLFDEDQPVHTFAIAPTNTVFERFQRYSRDLQTFFDIWDKFDSPKGTKKSTLAEERALYETIQDTEIEVRMPMMELYGFLHLPFSSNEPILVKQWKKTMYAIVNGQDLPDPVYNKSDTLEDLELSYKVIGLHLLFLYRLEQRTEATYWERIREGLTDEIHENLKSNVKTYTKTCKQCGKQLPWDYDFQICGNCYYRRVKKRQQG</sequence>
<evidence type="ECO:0000256" key="3">
    <source>
        <dbReference type="ARBA" id="ARBA00022806"/>
    </source>
</evidence>
<feature type="domain" description="Helicase ATP-binding" evidence="6">
    <location>
        <begin position="367"/>
        <end position="512"/>
    </location>
</feature>
<evidence type="ECO:0000259" key="7">
    <source>
        <dbReference type="PROSITE" id="PS51194"/>
    </source>
</evidence>
<keyword evidence="2" id="KW-0378">Hydrolase</keyword>
<dbReference type="InterPro" id="IPR050699">
    <property type="entry name" value="RNA-DNA_Helicase"/>
</dbReference>
<name>A0A1H0TC96_9BACI</name>
<reference evidence="9" key="1">
    <citation type="submission" date="2016-10" db="EMBL/GenBank/DDBJ databases">
        <authorList>
            <person name="Varghese N."/>
            <person name="Submissions S."/>
        </authorList>
    </citation>
    <scope>NUCLEOTIDE SEQUENCE [LARGE SCALE GENOMIC DNA]</scope>
    <source>
        <strain evidence="9">IBRC-M10078</strain>
    </source>
</reference>
<evidence type="ECO:0000313" key="9">
    <source>
        <dbReference type="Proteomes" id="UP000199159"/>
    </source>
</evidence>
<keyword evidence="3 8" id="KW-0347">Helicase</keyword>
<dbReference type="PROSITE" id="PS51192">
    <property type="entry name" value="HELICASE_ATP_BIND_1"/>
    <property type="match status" value="1"/>
</dbReference>
<dbReference type="PROSITE" id="PS51194">
    <property type="entry name" value="HELICASE_CTER"/>
    <property type="match status" value="1"/>
</dbReference>
<keyword evidence="9" id="KW-1185">Reference proteome</keyword>
<evidence type="ECO:0000313" key="8">
    <source>
        <dbReference type="EMBL" id="SDP51310.1"/>
    </source>
</evidence>
<keyword evidence="1" id="KW-0547">Nucleotide-binding</keyword>
<dbReference type="AlphaFoldDB" id="A0A1H0TC96"/>
<proteinExistence type="predicted"/>
<dbReference type="OrthoDB" id="9807155at2"/>
<organism evidence="8 9">
    <name type="scientific">Litchfieldia salsa</name>
    <dbReference type="NCBI Taxonomy" id="930152"/>
    <lineage>
        <taxon>Bacteria</taxon>
        <taxon>Bacillati</taxon>
        <taxon>Bacillota</taxon>
        <taxon>Bacilli</taxon>
        <taxon>Bacillales</taxon>
        <taxon>Bacillaceae</taxon>
        <taxon>Litchfieldia</taxon>
    </lineage>
</organism>
<dbReference type="Gene3D" id="3.40.50.300">
    <property type="entry name" value="P-loop containing nucleotide triphosphate hydrolases"/>
    <property type="match status" value="2"/>
</dbReference>
<evidence type="ECO:0000256" key="5">
    <source>
        <dbReference type="SAM" id="Coils"/>
    </source>
</evidence>
<dbReference type="InterPro" id="IPR027417">
    <property type="entry name" value="P-loop_NTPase"/>
</dbReference>
<dbReference type="SMART" id="SM00490">
    <property type="entry name" value="HELICc"/>
    <property type="match status" value="1"/>
</dbReference>
<dbReference type="InterPro" id="IPR001650">
    <property type="entry name" value="Helicase_C-like"/>
</dbReference>
<keyword evidence="4" id="KW-0067">ATP-binding</keyword>
<dbReference type="GO" id="GO:0004386">
    <property type="term" value="F:helicase activity"/>
    <property type="evidence" value="ECO:0007669"/>
    <property type="project" value="UniProtKB-KW"/>
</dbReference>
<dbReference type="InterPro" id="IPR014001">
    <property type="entry name" value="Helicase_ATP-bd"/>
</dbReference>
<dbReference type="STRING" id="930152.SAMN05216565_103395"/>
<dbReference type="PANTHER" id="PTHR12131">
    <property type="entry name" value="ATP-DEPENDENT RNA AND DNA HELICASE"/>
    <property type="match status" value="1"/>
</dbReference>
<evidence type="ECO:0000256" key="2">
    <source>
        <dbReference type="ARBA" id="ARBA00022801"/>
    </source>
</evidence>
<dbReference type="InterPro" id="IPR055206">
    <property type="entry name" value="DEXQc_SUV3"/>
</dbReference>
<gene>
    <name evidence="8" type="ORF">SAMN05216565_103395</name>
</gene>
<protein>
    <submittedName>
        <fullName evidence="8">ATP-dependent RNA helicase SUPV3L1/SUV3</fullName>
    </submittedName>
</protein>
<dbReference type="GO" id="GO:0016787">
    <property type="term" value="F:hydrolase activity"/>
    <property type="evidence" value="ECO:0007669"/>
    <property type="project" value="UniProtKB-KW"/>
</dbReference>
<dbReference type="Pfam" id="PF22527">
    <property type="entry name" value="DEXQc_Suv3"/>
    <property type="match status" value="1"/>
</dbReference>
<keyword evidence="5" id="KW-0175">Coiled coil</keyword>
<evidence type="ECO:0000259" key="6">
    <source>
        <dbReference type="PROSITE" id="PS51192"/>
    </source>
</evidence>
<evidence type="ECO:0000256" key="4">
    <source>
        <dbReference type="ARBA" id="ARBA00022840"/>
    </source>
</evidence>
<dbReference type="SMART" id="SM00487">
    <property type="entry name" value="DEXDc"/>
    <property type="match status" value="1"/>
</dbReference>
<dbReference type="Gene3D" id="1.20.272.40">
    <property type="match status" value="1"/>
</dbReference>
<dbReference type="Pfam" id="PF00271">
    <property type="entry name" value="Helicase_C"/>
    <property type="match status" value="1"/>
</dbReference>
<dbReference type="RefSeq" id="WP_090852332.1">
    <property type="nucleotide sequence ID" value="NZ_FNJU01000003.1"/>
</dbReference>
<feature type="domain" description="Helicase C-terminal" evidence="7">
    <location>
        <begin position="519"/>
        <end position="672"/>
    </location>
</feature>
<dbReference type="CDD" id="cd18805">
    <property type="entry name" value="SF2_C_suv3"/>
    <property type="match status" value="1"/>
</dbReference>
<dbReference type="GO" id="GO:0005524">
    <property type="term" value="F:ATP binding"/>
    <property type="evidence" value="ECO:0007669"/>
    <property type="project" value="UniProtKB-KW"/>
</dbReference>
<evidence type="ECO:0000256" key="1">
    <source>
        <dbReference type="ARBA" id="ARBA00022741"/>
    </source>
</evidence>
<accession>A0A1H0TC96</accession>
<dbReference type="Proteomes" id="UP000199159">
    <property type="component" value="Unassembled WGS sequence"/>
</dbReference>
<dbReference type="PANTHER" id="PTHR12131:SF1">
    <property type="entry name" value="ATP-DEPENDENT RNA HELICASE SUPV3L1, MITOCHONDRIAL-RELATED"/>
    <property type="match status" value="1"/>
</dbReference>
<dbReference type="EMBL" id="FNJU01000003">
    <property type="protein sequence ID" value="SDP51310.1"/>
    <property type="molecule type" value="Genomic_DNA"/>
</dbReference>
<dbReference type="SUPFAM" id="SSF52540">
    <property type="entry name" value="P-loop containing nucleoside triphosphate hydrolases"/>
    <property type="match status" value="1"/>
</dbReference>